<comment type="subcellular location">
    <subcellularLocation>
        <location evidence="1">Cell membrane</location>
        <topology evidence="1">Peripheral membrane protein</topology>
    </subcellularLocation>
</comment>
<dbReference type="InterPro" id="IPR003593">
    <property type="entry name" value="AAA+_ATPase"/>
</dbReference>
<evidence type="ECO:0000259" key="9">
    <source>
        <dbReference type="PROSITE" id="PS50893"/>
    </source>
</evidence>
<dbReference type="EMBL" id="JAQFWQ010000055">
    <property type="protein sequence ID" value="MDA2812648.1"/>
    <property type="molecule type" value="Genomic_DNA"/>
</dbReference>
<dbReference type="PANTHER" id="PTHR43297:SF2">
    <property type="entry name" value="DIPEPTIDE TRANSPORT ATP-BINDING PROTEIN DPPD"/>
    <property type="match status" value="1"/>
</dbReference>
<dbReference type="PANTHER" id="PTHR43297">
    <property type="entry name" value="OLIGOPEPTIDE TRANSPORT ATP-BINDING PROTEIN APPD"/>
    <property type="match status" value="1"/>
</dbReference>
<keyword evidence="7" id="KW-0472">Membrane</keyword>
<reference evidence="10 11" key="1">
    <citation type="submission" date="2023-01" db="EMBL/GenBank/DDBJ databases">
        <title>Draft genome sequence of Nocardiopsis sp. RSe5-2 isolated from halophytes.</title>
        <authorList>
            <person name="Duangmal K."/>
            <person name="Chantavorakit T."/>
        </authorList>
    </citation>
    <scope>NUCLEOTIDE SEQUENCE [LARGE SCALE GENOMIC DNA]</scope>
    <source>
        <strain evidence="10 11">RSe5-2</strain>
    </source>
</reference>
<comment type="similarity">
    <text evidence="2">Belongs to the ABC transporter superfamily.</text>
</comment>
<protein>
    <submittedName>
        <fullName evidence="10">ABC transporter ATP-binding protein</fullName>
    </submittedName>
</protein>
<evidence type="ECO:0000256" key="4">
    <source>
        <dbReference type="ARBA" id="ARBA00022475"/>
    </source>
</evidence>
<dbReference type="Gene3D" id="3.40.50.300">
    <property type="entry name" value="P-loop containing nucleotide triphosphate hydrolases"/>
    <property type="match status" value="1"/>
</dbReference>
<evidence type="ECO:0000256" key="1">
    <source>
        <dbReference type="ARBA" id="ARBA00004202"/>
    </source>
</evidence>
<gene>
    <name evidence="10" type="ORF">O4J56_18535</name>
</gene>
<dbReference type="GO" id="GO:0005524">
    <property type="term" value="F:ATP binding"/>
    <property type="evidence" value="ECO:0007669"/>
    <property type="project" value="UniProtKB-KW"/>
</dbReference>
<dbReference type="CDD" id="cd03257">
    <property type="entry name" value="ABC_NikE_OppD_transporters"/>
    <property type="match status" value="1"/>
</dbReference>
<evidence type="ECO:0000313" key="10">
    <source>
        <dbReference type="EMBL" id="MDA2812648.1"/>
    </source>
</evidence>
<accession>A0ABT4U6S3</accession>
<evidence type="ECO:0000256" key="8">
    <source>
        <dbReference type="SAM" id="MobiDB-lite"/>
    </source>
</evidence>
<dbReference type="RefSeq" id="WP_270687263.1">
    <property type="nucleotide sequence ID" value="NZ_JAQFWQ010000055.1"/>
</dbReference>
<keyword evidence="11" id="KW-1185">Reference proteome</keyword>
<evidence type="ECO:0000256" key="6">
    <source>
        <dbReference type="ARBA" id="ARBA00022840"/>
    </source>
</evidence>
<dbReference type="InterPro" id="IPR050388">
    <property type="entry name" value="ABC_Ni/Peptide_Import"/>
</dbReference>
<dbReference type="Proteomes" id="UP001527866">
    <property type="component" value="Unassembled WGS sequence"/>
</dbReference>
<evidence type="ECO:0000256" key="2">
    <source>
        <dbReference type="ARBA" id="ARBA00005417"/>
    </source>
</evidence>
<proteinExistence type="inferred from homology"/>
<keyword evidence="3" id="KW-0813">Transport</keyword>
<dbReference type="InterPro" id="IPR003439">
    <property type="entry name" value="ABC_transporter-like_ATP-bd"/>
</dbReference>
<name>A0ABT4U6S3_9ACTN</name>
<dbReference type="Pfam" id="PF00005">
    <property type="entry name" value="ABC_tran"/>
    <property type="match status" value="1"/>
</dbReference>
<evidence type="ECO:0000256" key="5">
    <source>
        <dbReference type="ARBA" id="ARBA00022741"/>
    </source>
</evidence>
<feature type="region of interest" description="Disordered" evidence="8">
    <location>
        <begin position="318"/>
        <end position="349"/>
    </location>
</feature>
<keyword evidence="5" id="KW-0547">Nucleotide-binding</keyword>
<dbReference type="NCBIfam" id="TIGR01727">
    <property type="entry name" value="oligo_HPY"/>
    <property type="match status" value="1"/>
</dbReference>
<dbReference type="InterPro" id="IPR013563">
    <property type="entry name" value="Oligopep_ABC_C"/>
</dbReference>
<evidence type="ECO:0000313" key="11">
    <source>
        <dbReference type="Proteomes" id="UP001527866"/>
    </source>
</evidence>
<evidence type="ECO:0000256" key="3">
    <source>
        <dbReference type="ARBA" id="ARBA00022448"/>
    </source>
</evidence>
<feature type="domain" description="ABC transporter" evidence="9">
    <location>
        <begin position="10"/>
        <end position="255"/>
    </location>
</feature>
<comment type="caution">
    <text evidence="10">The sequence shown here is derived from an EMBL/GenBank/DDBJ whole genome shotgun (WGS) entry which is preliminary data.</text>
</comment>
<organism evidence="10 11">
    <name type="scientific">Nocardiopsis endophytica</name>
    <dbReference type="NCBI Taxonomy" id="3018445"/>
    <lineage>
        <taxon>Bacteria</taxon>
        <taxon>Bacillati</taxon>
        <taxon>Actinomycetota</taxon>
        <taxon>Actinomycetes</taxon>
        <taxon>Streptosporangiales</taxon>
        <taxon>Nocardiopsidaceae</taxon>
        <taxon>Nocardiopsis</taxon>
    </lineage>
</organism>
<sequence>MSGPREPALLRVEDLHVEAPGRPLVRGVGLDVAPGEAFGLVGESGSGKSLTARAVLRLLPRALRTRGRILFDGADVGAFTPAGLRRYRSGGVGMVFQDPRAHINPVRSVGDFLTEGLRTVGGASRRRAESEAVGLLEEVGVDAAPRRMRQWPHELSGGLLQRVMIASVLAARPRLILADEPTTALDATTQEEVMAILGDLRRERGAALLFITHDLDLAAAVCDRVGVMYAGRVVEELPARELERRPLHPYTAGLLRARPRIRGPRGRLEAVPGRPLPAYEAPDGCAFRDRCPRAAEVCAAAPPLRPLGAGRVACHFADEGAPGTDFGEDVGEDAGGGAPGEIGEEDRRG</sequence>
<dbReference type="InterPro" id="IPR027417">
    <property type="entry name" value="P-loop_NTPase"/>
</dbReference>
<dbReference type="SMART" id="SM00382">
    <property type="entry name" value="AAA"/>
    <property type="match status" value="1"/>
</dbReference>
<dbReference type="SUPFAM" id="SSF52540">
    <property type="entry name" value="P-loop containing nucleoside triphosphate hydrolases"/>
    <property type="match status" value="1"/>
</dbReference>
<dbReference type="PROSITE" id="PS50893">
    <property type="entry name" value="ABC_TRANSPORTER_2"/>
    <property type="match status" value="1"/>
</dbReference>
<keyword evidence="6 10" id="KW-0067">ATP-binding</keyword>
<evidence type="ECO:0000256" key="7">
    <source>
        <dbReference type="ARBA" id="ARBA00023136"/>
    </source>
</evidence>
<keyword evidence="4" id="KW-1003">Cell membrane</keyword>
<dbReference type="Pfam" id="PF08352">
    <property type="entry name" value="oligo_HPY"/>
    <property type="match status" value="1"/>
</dbReference>